<dbReference type="OrthoDB" id="9973212at2"/>
<gene>
    <name evidence="1" type="ORF">E2F49_10075</name>
</gene>
<dbReference type="EMBL" id="SMTG01000004">
    <property type="protein sequence ID" value="TDK30694.1"/>
    <property type="molecule type" value="Genomic_DNA"/>
</dbReference>
<reference evidence="1 2" key="1">
    <citation type="submission" date="2019-03" db="EMBL/GenBank/DDBJ databases">
        <title>Luteimonas zhaokaii sp.nov., isolated from the rectal contents of Plateau pika in Yushu, Qinghai Province, China.</title>
        <authorList>
            <person name="Zhang G."/>
        </authorList>
    </citation>
    <scope>NUCLEOTIDE SEQUENCE [LARGE SCALE GENOMIC DNA]</scope>
    <source>
        <strain evidence="1 2">THG-MD21</strain>
    </source>
</reference>
<proteinExistence type="predicted"/>
<name>A0A4V3ANG3_9GAMM</name>
<dbReference type="RefSeq" id="WP_133393768.1">
    <property type="nucleotide sequence ID" value="NZ_SMTG01000004.1"/>
</dbReference>
<sequence>MHTREYAAASLAELAEELDRLTRLSASAETLFAAYDHTARAVRDLVSEEFRPWVESELAQVRASYGIDEGGPLQAGIEAVSEFLSELAPEPAPDAGGEAAEPAP</sequence>
<comment type="caution">
    <text evidence="1">The sequence shown here is derived from an EMBL/GenBank/DDBJ whole genome shotgun (WGS) entry which is preliminary data.</text>
</comment>
<evidence type="ECO:0000313" key="1">
    <source>
        <dbReference type="EMBL" id="TDK30694.1"/>
    </source>
</evidence>
<dbReference type="AlphaFoldDB" id="A0A4V3ANG3"/>
<organism evidence="1 2">
    <name type="scientific">Luteimonas terrae</name>
    <dbReference type="NCBI Taxonomy" id="1530191"/>
    <lineage>
        <taxon>Bacteria</taxon>
        <taxon>Pseudomonadati</taxon>
        <taxon>Pseudomonadota</taxon>
        <taxon>Gammaproteobacteria</taxon>
        <taxon>Lysobacterales</taxon>
        <taxon>Lysobacteraceae</taxon>
        <taxon>Luteimonas</taxon>
    </lineage>
</organism>
<accession>A0A4V3ANG3</accession>
<dbReference type="Proteomes" id="UP000295543">
    <property type="component" value="Unassembled WGS sequence"/>
</dbReference>
<evidence type="ECO:0000313" key="2">
    <source>
        <dbReference type="Proteomes" id="UP000295543"/>
    </source>
</evidence>
<keyword evidence="2" id="KW-1185">Reference proteome</keyword>
<protein>
    <submittedName>
        <fullName evidence="1">Uncharacterized protein</fullName>
    </submittedName>
</protein>